<evidence type="ECO:0000313" key="5">
    <source>
        <dbReference type="EMBL" id="MFC5711778.1"/>
    </source>
</evidence>
<sequence length="417" mass="46637">MKASTKKIVVLSVSSLVLLAGCGNGAEEGSTGNEGNGQITLTVWDYFENDAAHGRQQIELLEAYEEENPHITFERTYVPNADLNQRISQGIAGNQLPDIVLVDNPAHQAFAEAGAFADITEEVEEWGEAEHYYEGAWESTIFDGRNYGIPNNSNALALFYNVDMLEEAGVTEPPSTWEELEDVADQLTTDDTYGFAFSAVRDEQGTFQYLPFLWQSGADLDSLSSAEAISSMEFLQQMIDEGSMSENVINWDQQDLRTHFQLENVAMMVNGPWQVPNIRNEAEDLNWDVVTMPAGNQEASILGGENWAITSTSEHKEEAWEFLKYTQQPEVLGPTHEDGGRLPSRVDVGDDDDYIWNQDEQLRVFIDQLETAQPRAYGSNYPEISTIIQESLQRSLMGEDVEEVLNEADERVTPLLP</sequence>
<evidence type="ECO:0000313" key="6">
    <source>
        <dbReference type="Proteomes" id="UP001596142"/>
    </source>
</evidence>
<reference evidence="6" key="1">
    <citation type="journal article" date="2019" name="Int. J. Syst. Evol. Microbiol.">
        <title>The Global Catalogue of Microorganisms (GCM) 10K type strain sequencing project: providing services to taxonomists for standard genome sequencing and annotation.</title>
        <authorList>
            <consortium name="The Broad Institute Genomics Platform"/>
            <consortium name="The Broad Institute Genome Sequencing Center for Infectious Disease"/>
            <person name="Wu L."/>
            <person name="Ma J."/>
        </authorList>
    </citation>
    <scope>NUCLEOTIDE SEQUENCE [LARGE SCALE GENOMIC DNA]</scope>
    <source>
        <strain evidence="6">CECT 7184</strain>
    </source>
</reference>
<dbReference type="PROSITE" id="PS51257">
    <property type="entry name" value="PROKAR_LIPOPROTEIN"/>
    <property type="match status" value="1"/>
</dbReference>
<evidence type="ECO:0000256" key="3">
    <source>
        <dbReference type="ARBA" id="ARBA00022729"/>
    </source>
</evidence>
<gene>
    <name evidence="5" type="ORF">ACFPU1_03185</name>
</gene>
<evidence type="ECO:0000256" key="2">
    <source>
        <dbReference type="ARBA" id="ARBA00022448"/>
    </source>
</evidence>
<dbReference type="PANTHER" id="PTHR30061">
    <property type="entry name" value="MALTOSE-BINDING PERIPLASMIC PROTEIN"/>
    <property type="match status" value="1"/>
</dbReference>
<evidence type="ECO:0000256" key="1">
    <source>
        <dbReference type="ARBA" id="ARBA00008520"/>
    </source>
</evidence>
<feature type="signal peptide" evidence="4">
    <location>
        <begin position="1"/>
        <end position="26"/>
    </location>
</feature>
<proteinExistence type="inferred from homology"/>
<dbReference type="Pfam" id="PF13416">
    <property type="entry name" value="SBP_bac_8"/>
    <property type="match status" value="1"/>
</dbReference>
<dbReference type="SUPFAM" id="SSF53850">
    <property type="entry name" value="Periplasmic binding protein-like II"/>
    <property type="match status" value="1"/>
</dbReference>
<organism evidence="5 6">
    <name type="scientific">Thalassorhabdus alkalitolerans</name>
    <dbReference type="NCBI Taxonomy" id="2282697"/>
    <lineage>
        <taxon>Bacteria</taxon>
        <taxon>Bacillati</taxon>
        <taxon>Bacillota</taxon>
        <taxon>Bacilli</taxon>
        <taxon>Bacillales</taxon>
        <taxon>Bacillaceae</taxon>
        <taxon>Thalassorhabdus</taxon>
    </lineage>
</organism>
<dbReference type="Proteomes" id="UP001596142">
    <property type="component" value="Unassembled WGS sequence"/>
</dbReference>
<name>A0ABW0YMT7_9BACI</name>
<comment type="similarity">
    <text evidence="1">Belongs to the bacterial solute-binding protein 1 family.</text>
</comment>
<dbReference type="EMBL" id="JBHSOZ010000003">
    <property type="protein sequence ID" value="MFC5711778.1"/>
    <property type="molecule type" value="Genomic_DNA"/>
</dbReference>
<keyword evidence="6" id="KW-1185">Reference proteome</keyword>
<protein>
    <submittedName>
        <fullName evidence="5">ABC transporter substrate-binding protein</fullName>
    </submittedName>
</protein>
<dbReference type="Gene3D" id="3.40.190.10">
    <property type="entry name" value="Periplasmic binding protein-like II"/>
    <property type="match status" value="2"/>
</dbReference>
<dbReference type="RefSeq" id="WP_385938513.1">
    <property type="nucleotide sequence ID" value="NZ_JBHSOZ010000003.1"/>
</dbReference>
<accession>A0ABW0YMT7</accession>
<comment type="caution">
    <text evidence="5">The sequence shown here is derived from an EMBL/GenBank/DDBJ whole genome shotgun (WGS) entry which is preliminary data.</text>
</comment>
<evidence type="ECO:0000256" key="4">
    <source>
        <dbReference type="SAM" id="SignalP"/>
    </source>
</evidence>
<feature type="chain" id="PRO_5046557280" evidence="4">
    <location>
        <begin position="27"/>
        <end position="417"/>
    </location>
</feature>
<dbReference type="CDD" id="cd13585">
    <property type="entry name" value="PBP2_TMBP_like"/>
    <property type="match status" value="1"/>
</dbReference>
<keyword evidence="3 4" id="KW-0732">Signal</keyword>
<keyword evidence="2" id="KW-0813">Transport</keyword>
<dbReference type="PANTHER" id="PTHR30061:SF50">
    <property type="entry name" value="MALTOSE_MALTODEXTRIN-BINDING PERIPLASMIC PROTEIN"/>
    <property type="match status" value="1"/>
</dbReference>
<dbReference type="InterPro" id="IPR006059">
    <property type="entry name" value="SBP"/>
</dbReference>